<dbReference type="EMBL" id="QXIS01000032">
    <property type="protein sequence ID" value="RIE05893.1"/>
    <property type="molecule type" value="Genomic_DNA"/>
</dbReference>
<dbReference type="RefSeq" id="WP_119089386.1">
    <property type="nucleotide sequence ID" value="NZ_QXIS01000032.1"/>
</dbReference>
<sequence length="72" mass="7822">MAALFARIQVLLHISPGSLEIGSTAAVVECFELVDVGSRLFLLPPEAGSVLEKLLRWWVGSDVRLVIGKFIS</sequence>
<name>A0A398CTL2_9BACT</name>
<dbReference type="Proteomes" id="UP000266328">
    <property type="component" value="Unassembled WGS sequence"/>
</dbReference>
<proteinExistence type="predicted"/>
<comment type="caution">
    <text evidence="1">The sequence shown here is derived from an EMBL/GenBank/DDBJ whole genome shotgun (WGS) entry which is preliminary data.</text>
</comment>
<protein>
    <submittedName>
        <fullName evidence="1">Uncharacterized protein</fullName>
    </submittedName>
</protein>
<evidence type="ECO:0000313" key="1">
    <source>
        <dbReference type="EMBL" id="RIE05893.1"/>
    </source>
</evidence>
<dbReference type="AlphaFoldDB" id="A0A398CTL2"/>
<keyword evidence="2" id="KW-1185">Reference proteome</keyword>
<gene>
    <name evidence="1" type="ORF">SMC7_05715</name>
</gene>
<reference evidence="1 2" key="1">
    <citation type="submission" date="2018-09" db="EMBL/GenBank/DDBJ databases">
        <title>Discovery and Ecogenomic Context for Candidatus Cryosericales, a Global Caldiserica Order Active in Thawing Permafrost.</title>
        <authorList>
            <person name="Martinez M.A."/>
            <person name="Woodcroft B.J."/>
            <person name="Ignacio Espinoza J.C."/>
            <person name="Zayed A."/>
            <person name="Singleton C.M."/>
            <person name="Boyd J."/>
            <person name="Li Y.-F."/>
            <person name="Purvine S."/>
            <person name="Maughan H."/>
            <person name="Hodgkins S.B."/>
            <person name="Anderson D."/>
            <person name="Sederholm M."/>
            <person name="Temperton B."/>
            <person name="Saleska S.R."/>
            <person name="Tyson G.W."/>
            <person name="Rich V.I."/>
        </authorList>
    </citation>
    <scope>NUCLEOTIDE SEQUENCE [LARGE SCALE GENOMIC DNA]</scope>
    <source>
        <strain evidence="1 2">SMC7</strain>
    </source>
</reference>
<accession>A0A398CTL2</accession>
<organism evidence="1 2">
    <name type="scientific">Candidatus Cryosericum terrychapinii</name>
    <dbReference type="NCBI Taxonomy" id="2290919"/>
    <lineage>
        <taxon>Bacteria</taxon>
        <taxon>Pseudomonadati</taxon>
        <taxon>Caldisericota/Cryosericota group</taxon>
        <taxon>Candidatus Cryosericota</taxon>
        <taxon>Candidatus Cryosericia</taxon>
        <taxon>Candidatus Cryosericales</taxon>
        <taxon>Candidatus Cryosericaceae</taxon>
        <taxon>Candidatus Cryosericum</taxon>
    </lineage>
</organism>
<evidence type="ECO:0000313" key="2">
    <source>
        <dbReference type="Proteomes" id="UP000266328"/>
    </source>
</evidence>